<feature type="compositionally biased region" description="Polar residues" evidence="2">
    <location>
        <begin position="566"/>
        <end position="599"/>
    </location>
</feature>
<feature type="compositionally biased region" description="Basic and acidic residues" evidence="2">
    <location>
        <begin position="296"/>
        <end position="314"/>
    </location>
</feature>
<sequence length="1256" mass="137367">MTNNVNKTVKSMKKNPLDVEAGKYRLWEKNRRDRFNAGLETLSASLPDYESGVSKWPKADIVERAINYIKALQAQRIPDDLQRRIKGLKRQNSKLREIIRSKLAKEMDQKEFSKLNLQEIQSLINKYEEAKANKENHPEKPAFLPTGDDHSYSLCSHDSSEPDLEVASEEVVEESSQEIHTNYLIILITSNPHNNKYPIEISEKVVENNAKKNNKICKGLEKMNTTSVQVETSQENVEEIIDLTPSEKSDDYMDECDKNDSSESLDLPSTHLDEFDLKASSTLPDAILASEDPEEIDKKEKTDGSSKKDEKEYVKTSGEIVDTKDKSEESSSSSPVTKPQESGGNGKSKSKSSYSIAALCQISVNIGGDPLVASETMVNSPGVVSLNSFGTASPSVTPAPSTPPAPTPPIDKKEADKVIQELKPVPPSVIKQAIDSKITGVCLAPPPPPPPLSDSCKVKSIMTPHNTIPKKEIPSSTCVKKNEINFKEVDSSKKSIAAPLPPTKDSRLIELQYTNHNKSIEKVQSYKKDPSMVQEVKCSSTVGSSTHITENSQNNSGSNTTASNTKQWTQESQIHSSTHYQHALQSSTESGSQNIGKNSHYNKVVSTSLTGAVQSQQSHSHHQQQRQQSQVIHHQQQYIQGYTTTTTNNNNQAPIQNSLLQQPQQQIHEHQEFHYGNNTTILNEFLGHPLQTALPSSTPSASSAALQFHQGTGNSGSSSNEALHRYNYSSITPSNPYQAHHHHHHQSTTAITPAANNPGTDYHHHNHHSTSGQGNSSTNGSSSANNQVHTANHQRQLNEQLQSSQNDQYFPYNRSYYTSTQNHVSAISSTTTAATSSTQHQQQLQAVASLQMNSTAMMQPNTFSVNQLVSNASSSSSKSQRKGSKRASTSSSYEVSNKKSTRNPGVASTNVSQSSSADKDSSSRPKEDKKVVKIPSSSLPRKGNYSAESLIMDPSQYTHNIAALEYQQMQQHQHQTNKTKMDFSSGWTTTPPSTTPSMMFPSIECTTSAATQFCSMSPSPFPQDLEFSMFISGNDASSYVSPSVAAKNNFKASASVVASGHNKMNNNSQHHQNLLFDNSNIFPLPNLTPPTAVEDPYASFMNSSSHHHHGAYNASSTTSNQNKAIISILDRTSSTSNNNNSNQVAASSSSLVNFNLSTIFPEINDKFASSALVPPLTIPPPPIPPSTSTSTSHIHPLPKPYLLHLPQPKQHRPSFLHIAMLGHGNSGQTASMAFSGGGNISGLNFQHPNQQTSSHQ</sequence>
<feature type="compositionally biased region" description="Low complexity" evidence="2">
    <location>
        <begin position="769"/>
        <end position="787"/>
    </location>
</feature>
<feature type="region of interest" description="Disordered" evidence="2">
    <location>
        <begin position="392"/>
        <end position="414"/>
    </location>
</feature>
<evidence type="ECO:0000256" key="2">
    <source>
        <dbReference type="SAM" id="MobiDB-lite"/>
    </source>
</evidence>
<dbReference type="AlphaFoldDB" id="A0A7R8CIY8"/>
<dbReference type="OrthoDB" id="60033at2759"/>
<dbReference type="PROSITE" id="PS50888">
    <property type="entry name" value="BHLH"/>
    <property type="match status" value="1"/>
</dbReference>
<feature type="region of interest" description="Disordered" evidence="2">
    <location>
        <begin position="611"/>
        <end position="633"/>
    </location>
</feature>
<feature type="compositionally biased region" description="Polar residues" evidence="2">
    <location>
        <begin position="747"/>
        <end position="759"/>
    </location>
</feature>
<organism evidence="3 4">
    <name type="scientific">Lepeophtheirus salmonis</name>
    <name type="common">Salmon louse</name>
    <name type="synonym">Caligus salmonis</name>
    <dbReference type="NCBI Taxonomy" id="72036"/>
    <lineage>
        <taxon>Eukaryota</taxon>
        <taxon>Metazoa</taxon>
        <taxon>Ecdysozoa</taxon>
        <taxon>Arthropoda</taxon>
        <taxon>Crustacea</taxon>
        <taxon>Multicrustacea</taxon>
        <taxon>Hexanauplia</taxon>
        <taxon>Copepoda</taxon>
        <taxon>Siphonostomatoida</taxon>
        <taxon>Caligidae</taxon>
        <taxon>Lepeophtheirus</taxon>
    </lineage>
</organism>
<dbReference type="SUPFAM" id="SSF47459">
    <property type="entry name" value="HLH, helix-loop-helix DNA-binding domain"/>
    <property type="match status" value="1"/>
</dbReference>
<feature type="region of interest" description="Disordered" evidence="2">
    <location>
        <begin position="285"/>
        <end position="351"/>
    </location>
</feature>
<accession>A0A7R8CIY8</accession>
<feature type="compositionally biased region" description="Basic and acidic residues" evidence="2">
    <location>
        <begin position="245"/>
        <end position="261"/>
    </location>
</feature>
<keyword evidence="1" id="KW-0175">Coiled coil</keyword>
<feature type="region of interest" description="Disordered" evidence="2">
    <location>
        <begin position="242"/>
        <end position="271"/>
    </location>
</feature>
<keyword evidence="4" id="KW-1185">Reference proteome</keyword>
<dbReference type="GO" id="GO:0046983">
    <property type="term" value="F:protein dimerization activity"/>
    <property type="evidence" value="ECO:0007669"/>
    <property type="project" value="InterPro"/>
</dbReference>
<feature type="region of interest" description="Disordered" evidence="2">
    <location>
        <begin position="869"/>
        <end position="947"/>
    </location>
</feature>
<dbReference type="EMBL" id="HG994590">
    <property type="protein sequence ID" value="CAF2805953.1"/>
    <property type="molecule type" value="Genomic_DNA"/>
</dbReference>
<dbReference type="CDD" id="cd00083">
    <property type="entry name" value="bHLH_SF"/>
    <property type="match status" value="1"/>
</dbReference>
<dbReference type="InterPro" id="IPR036638">
    <property type="entry name" value="HLH_DNA-bd_sf"/>
</dbReference>
<feature type="region of interest" description="Disordered" evidence="2">
    <location>
        <begin position="524"/>
        <end position="599"/>
    </location>
</feature>
<evidence type="ECO:0000313" key="3">
    <source>
        <dbReference type="EMBL" id="CAF2805953.1"/>
    </source>
</evidence>
<feature type="region of interest" description="Disordered" evidence="2">
    <location>
        <begin position="692"/>
        <end position="796"/>
    </location>
</feature>
<gene>
    <name evidence="3" type="ORF">LSAA_2991</name>
</gene>
<dbReference type="Gene3D" id="4.10.280.10">
    <property type="entry name" value="Helix-loop-helix DNA-binding domain"/>
    <property type="match status" value="1"/>
</dbReference>
<feature type="compositionally biased region" description="Basic and acidic residues" evidence="2">
    <location>
        <begin position="917"/>
        <end position="931"/>
    </location>
</feature>
<feature type="compositionally biased region" description="Low complexity" evidence="2">
    <location>
        <begin position="549"/>
        <end position="565"/>
    </location>
</feature>
<evidence type="ECO:0000256" key="1">
    <source>
        <dbReference type="SAM" id="Coils"/>
    </source>
</evidence>
<feature type="compositionally biased region" description="Polar residues" evidence="2">
    <location>
        <begin position="537"/>
        <end position="548"/>
    </location>
</feature>
<proteinExistence type="predicted"/>
<dbReference type="Pfam" id="PF00010">
    <property type="entry name" value="HLH"/>
    <property type="match status" value="1"/>
</dbReference>
<feature type="compositionally biased region" description="Low complexity" evidence="2">
    <location>
        <begin position="869"/>
        <end position="878"/>
    </location>
</feature>
<feature type="compositionally biased region" description="Low complexity" evidence="2">
    <location>
        <begin position="692"/>
        <end position="706"/>
    </location>
</feature>
<protein>
    <submittedName>
        <fullName evidence="3">(salmon louse) hypothetical protein</fullName>
    </submittedName>
</protein>
<reference evidence="3" key="1">
    <citation type="submission" date="2021-02" db="EMBL/GenBank/DDBJ databases">
        <authorList>
            <person name="Bekaert M."/>
        </authorList>
    </citation>
    <scope>NUCLEOTIDE SEQUENCE</scope>
    <source>
        <strain evidence="3">IoA-00</strain>
    </source>
</reference>
<feature type="region of interest" description="Disordered" evidence="2">
    <location>
        <begin position="968"/>
        <end position="989"/>
    </location>
</feature>
<name>A0A7R8CIY8_LEPSM</name>
<dbReference type="Proteomes" id="UP000675881">
    <property type="component" value="Chromosome 11"/>
</dbReference>
<feature type="coiled-coil region" evidence="1">
    <location>
        <begin position="110"/>
        <end position="137"/>
    </location>
</feature>
<feature type="compositionally biased region" description="Pro residues" evidence="2">
    <location>
        <begin position="400"/>
        <end position="409"/>
    </location>
</feature>
<dbReference type="InterPro" id="IPR011598">
    <property type="entry name" value="bHLH_dom"/>
</dbReference>
<feature type="compositionally biased region" description="Polar residues" evidence="2">
    <location>
        <begin position="902"/>
        <end position="911"/>
    </location>
</feature>
<dbReference type="SMART" id="SM00353">
    <property type="entry name" value="HLH"/>
    <property type="match status" value="1"/>
</dbReference>
<evidence type="ECO:0000313" key="4">
    <source>
        <dbReference type="Proteomes" id="UP000675881"/>
    </source>
</evidence>
<feature type="compositionally biased region" description="Polar residues" evidence="2">
    <location>
        <begin position="709"/>
        <end position="737"/>
    </location>
</feature>